<proteinExistence type="predicted"/>
<protein>
    <submittedName>
        <fullName evidence="1">Uncharacterized protein</fullName>
    </submittedName>
</protein>
<name>A0A940RV46_9ACTN</name>
<dbReference type="RefSeq" id="WP_209340412.1">
    <property type="nucleotide sequence ID" value="NZ_JAGIQL010000048.1"/>
</dbReference>
<dbReference type="Proteomes" id="UP000670475">
    <property type="component" value="Unassembled WGS sequence"/>
</dbReference>
<evidence type="ECO:0000313" key="2">
    <source>
        <dbReference type="Proteomes" id="UP000670475"/>
    </source>
</evidence>
<accession>A0A940RV46</accession>
<keyword evidence="2" id="KW-1185">Reference proteome</keyword>
<dbReference type="EMBL" id="JAGIQL010000048">
    <property type="protein sequence ID" value="MBP0458662.1"/>
    <property type="molecule type" value="Genomic_DNA"/>
</dbReference>
<reference evidence="1" key="1">
    <citation type="submission" date="2021-03" db="EMBL/GenBank/DDBJ databases">
        <title>Whole genome sequence of Streptomyces bomunensis MMS17-BM035.</title>
        <authorList>
            <person name="Lee J.H."/>
        </authorList>
    </citation>
    <scope>NUCLEOTIDE SEQUENCE</scope>
    <source>
        <strain evidence="1">MMS17-BM035</strain>
    </source>
</reference>
<gene>
    <name evidence="1" type="ORF">JFN87_14280</name>
</gene>
<organism evidence="1 2">
    <name type="scientific">Streptomyces montanisoli</name>
    <dbReference type="NCBI Taxonomy" id="2798581"/>
    <lineage>
        <taxon>Bacteria</taxon>
        <taxon>Bacillati</taxon>
        <taxon>Actinomycetota</taxon>
        <taxon>Actinomycetes</taxon>
        <taxon>Kitasatosporales</taxon>
        <taxon>Streptomycetaceae</taxon>
        <taxon>Streptomyces</taxon>
    </lineage>
</organism>
<comment type="caution">
    <text evidence="1">The sequence shown here is derived from an EMBL/GenBank/DDBJ whole genome shotgun (WGS) entry which is preliminary data.</text>
</comment>
<evidence type="ECO:0000313" key="1">
    <source>
        <dbReference type="EMBL" id="MBP0458662.1"/>
    </source>
</evidence>
<dbReference type="AlphaFoldDB" id="A0A940RV46"/>
<sequence length="206" mass="22777">MKWSNVMNSSAATSMSRDKKMCEKATVGEILQRAYPDVGSADPISYVSELGDSVQALVYSRLFWPKLVELEGAVFVALWGDDREYIDGRLRAPAPSGSSAPMAWQKIVDSFNTFEVAHMFRQNRGPADLVESANRELALVLVQAWGARLGIAYPQRRFEVCYAEADEEMDSRVMVSQVHPSLVPPQGWSEEQRAILPGAPGDHGNS</sequence>